<feature type="transmembrane region" description="Helical" evidence="1">
    <location>
        <begin position="144"/>
        <end position="166"/>
    </location>
</feature>
<feature type="transmembrane region" description="Helical" evidence="1">
    <location>
        <begin position="302"/>
        <end position="320"/>
    </location>
</feature>
<sequence length="530" mass="59300">MTGANHDDDCRAAAAARTAPVVGDAAVHRAADPDLDGAAAVSAGAALVDLLGHMGRYRVQLDLGDSPWLSQYYEFHWAAIGNLGVDLLVQLLAPIFGLELAVKLIILAIPPMTVAGFLWVAREVHNRIPPTAIFALPLAYSHPFLFGFVNFSLSMALAFLAFGLWLRLGRLGKTRLRAALFVPISVFIFITHTFGWGTLGMLCFSAEAVRQHDRGANWFRAGYRAALHASSLALPIVFMLVWRSDAPPGQTADWFNWEAKFQWLKMIFRDRWKNWDLISAAILVAVMVECIRNPRLGFSRNLGFSALVMFLVFIMLPRIIFGSAYADMRLTPFLFALVLLAIRFRSDTHKRTANVLAVLGMAFYLARIATTTASFAMAANDHRNKLEALNYVPMGAKVASLVGQGCVDWWSMPRNSHLGAMVIVRRQGFSNDQWDIAGTNLMNIRYDAGAFSSDPTEIVRPSRCRIARKWRIVNNRLRGDWKIDTALKNLPRDKFDYVWIVDVAPYDMKLVSGMTPVWKGSRSMLYRIDK</sequence>
<keyword evidence="3" id="KW-1185">Reference proteome</keyword>
<evidence type="ECO:0000256" key="1">
    <source>
        <dbReference type="SAM" id="Phobius"/>
    </source>
</evidence>
<feature type="transmembrane region" description="Helical" evidence="1">
    <location>
        <begin position="75"/>
        <end position="93"/>
    </location>
</feature>
<keyword evidence="1" id="KW-1133">Transmembrane helix</keyword>
<name>A0ABX6T3Y2_9SPHN</name>
<feature type="transmembrane region" description="Helical" evidence="1">
    <location>
        <begin position="222"/>
        <end position="242"/>
    </location>
</feature>
<keyword evidence="1" id="KW-0812">Transmembrane</keyword>
<evidence type="ECO:0000313" key="3">
    <source>
        <dbReference type="Proteomes" id="UP000516134"/>
    </source>
</evidence>
<feature type="transmembrane region" description="Helical" evidence="1">
    <location>
        <begin position="100"/>
        <end position="121"/>
    </location>
</feature>
<proteinExistence type="predicted"/>
<feature type="transmembrane region" description="Helical" evidence="1">
    <location>
        <begin position="356"/>
        <end position="379"/>
    </location>
</feature>
<dbReference type="RefSeq" id="WP_187715565.1">
    <property type="nucleotide sequence ID" value="NZ_CP060780.1"/>
</dbReference>
<evidence type="ECO:0000313" key="2">
    <source>
        <dbReference type="EMBL" id="QNP44144.1"/>
    </source>
</evidence>
<reference evidence="2 3" key="1">
    <citation type="submission" date="2020-08" db="EMBL/GenBank/DDBJ databases">
        <title>Genome sequence of Sphingomonas daechungensis KACC 18115T.</title>
        <authorList>
            <person name="Hyun D.-W."/>
            <person name="Bae J.-W."/>
        </authorList>
    </citation>
    <scope>NUCLEOTIDE SEQUENCE [LARGE SCALE GENOMIC DNA]</scope>
    <source>
        <strain evidence="2 3">KACC 18115</strain>
    </source>
</reference>
<dbReference type="Proteomes" id="UP000516134">
    <property type="component" value="Chromosome"/>
</dbReference>
<keyword evidence="1" id="KW-0472">Membrane</keyword>
<gene>
    <name evidence="2" type="ORF">H9L15_06370</name>
</gene>
<feature type="transmembrane region" description="Helical" evidence="1">
    <location>
        <begin position="178"/>
        <end position="202"/>
    </location>
</feature>
<protein>
    <submittedName>
        <fullName evidence="2">Uncharacterized protein</fullName>
    </submittedName>
</protein>
<organism evidence="2 3">
    <name type="scientific">Sphingomonas daechungensis</name>
    <dbReference type="NCBI Taxonomy" id="1176646"/>
    <lineage>
        <taxon>Bacteria</taxon>
        <taxon>Pseudomonadati</taxon>
        <taxon>Pseudomonadota</taxon>
        <taxon>Alphaproteobacteria</taxon>
        <taxon>Sphingomonadales</taxon>
        <taxon>Sphingomonadaceae</taxon>
        <taxon>Sphingomonas</taxon>
    </lineage>
</organism>
<feature type="transmembrane region" description="Helical" evidence="1">
    <location>
        <begin position="326"/>
        <end position="344"/>
    </location>
</feature>
<dbReference type="EMBL" id="CP060780">
    <property type="protein sequence ID" value="QNP44144.1"/>
    <property type="molecule type" value="Genomic_DNA"/>
</dbReference>
<accession>A0ABX6T3Y2</accession>